<evidence type="ECO:0000256" key="3">
    <source>
        <dbReference type="ARBA" id="ARBA00012295"/>
    </source>
</evidence>
<protein>
    <recommendedName>
        <fullName evidence="10">Formate--tetrahydrofolate ligase</fullName>
        <ecNumber evidence="3">6.3.4.3</ecNumber>
    </recommendedName>
    <alternativeName>
        <fullName evidence="12">10-formyletrahydrofolate synthetase</fullName>
    </alternativeName>
    <alternativeName>
        <fullName evidence="11">Formyltetrahydrofolate synthetase</fullName>
    </alternativeName>
</protein>
<sequence length="636" mass="67677">MGSSKTLRKIEVVSPVPADIDIANSVQPLHISEIAEELNLKSEHYDLYGKYKAKVLLSVLDELEGSSDGYYVVVGGITPTPLGEGKSTTTVGLCQALGAFLEKKVVTCLRQPSQGPTFGIKGGAAGGGYSQVIPMDEFNLHLTGDIHAITAANNLLAAAIDTRIFHEASQSDKALFNRLCPPNKDGKRSFADVMLRRLKKLGIEKTNPDDLTPEEVKKFARLDIDPDSITWRRVMDVNDRFLRKITVGQGPEEKGMVRETGFDISVASEIMAVLALTTSLADMRERLGRMVIGNSKSGEPITADDLGIGGALTVLMKDAINPTLMQTLEGTPVLVHAGPFANIAHGNSSVVADKIALKLVGSGGFVVTEAGFGADIGTEKFMNIKCRHSGLMPQCAIIVATIRALKMHGGGPDVVAGKPLDHAYLTENVALVVAGCVNLVRHIANTKQYGVNVVVAVNKFATDSDAELNAVRNAALAAGAFEAVVCTHHAHGGKGAVDLGIAVQKACESQTESLKFLYPLDVSIKDKIAAIAKSYGASGVEYSEQAEKQIEMYSRQGFNNLPICMAKTQYSFSHVPSQKGAPSGFILPIRDVRASIGAGFIYPLVGTMSTMPGLPTRPCFFDIDIDLATGKVLGLS</sequence>
<dbReference type="GO" id="GO:0005524">
    <property type="term" value="F:ATP binding"/>
    <property type="evidence" value="ECO:0007669"/>
    <property type="project" value="UniProtKB-KW"/>
</dbReference>
<evidence type="ECO:0000313" key="14">
    <source>
        <dbReference type="Proteomes" id="UP000825729"/>
    </source>
</evidence>
<comment type="subunit">
    <text evidence="2">Homodimer.</text>
</comment>
<comment type="catalytic activity">
    <reaction evidence="8">
        <text>(6S)-5,6,7,8-tetrahydrofolate + formate + ATP = (6R)-10-formyltetrahydrofolate + ADP + phosphate</text>
        <dbReference type="Rhea" id="RHEA:20221"/>
        <dbReference type="ChEBI" id="CHEBI:15740"/>
        <dbReference type="ChEBI" id="CHEBI:30616"/>
        <dbReference type="ChEBI" id="CHEBI:43474"/>
        <dbReference type="ChEBI" id="CHEBI:57453"/>
        <dbReference type="ChEBI" id="CHEBI:195366"/>
        <dbReference type="ChEBI" id="CHEBI:456216"/>
        <dbReference type="EC" id="6.3.4.3"/>
    </reaction>
</comment>
<dbReference type="GO" id="GO:0009257">
    <property type="term" value="P:10-formyltetrahydrofolate biosynthetic process"/>
    <property type="evidence" value="ECO:0007669"/>
    <property type="project" value="UniProtKB-ARBA"/>
</dbReference>
<dbReference type="Gene3D" id="3.10.410.10">
    <property type="entry name" value="Formyltetrahydrofolate synthetase, domain 3"/>
    <property type="match status" value="1"/>
</dbReference>
<evidence type="ECO:0000256" key="2">
    <source>
        <dbReference type="ARBA" id="ARBA00011738"/>
    </source>
</evidence>
<evidence type="ECO:0000256" key="8">
    <source>
        <dbReference type="ARBA" id="ARBA00049033"/>
    </source>
</evidence>
<dbReference type="PROSITE" id="PS00722">
    <property type="entry name" value="FTHFS_2"/>
    <property type="match status" value="1"/>
</dbReference>
<comment type="similarity">
    <text evidence="9">Belongs to the formate--tetrahydrofolate ligase family.</text>
</comment>
<dbReference type="EC" id="6.3.4.3" evidence="3"/>
<dbReference type="GO" id="GO:0006555">
    <property type="term" value="P:methionine metabolic process"/>
    <property type="evidence" value="ECO:0007669"/>
    <property type="project" value="UniProtKB-ARBA"/>
</dbReference>
<comment type="pathway">
    <text evidence="1">One-carbon metabolism; tetrahydrofolate interconversion.</text>
</comment>
<keyword evidence="14" id="KW-1185">Reference proteome</keyword>
<dbReference type="InterPro" id="IPR020628">
    <property type="entry name" value="Formate_THF_ligase_CS"/>
</dbReference>
<dbReference type="FunFam" id="3.10.410.10:FF:000001">
    <property type="entry name" value="Putative formate--tetrahydrofolate ligase"/>
    <property type="match status" value="1"/>
</dbReference>
<evidence type="ECO:0000256" key="11">
    <source>
        <dbReference type="ARBA" id="ARBA00079657"/>
    </source>
</evidence>
<evidence type="ECO:0000256" key="5">
    <source>
        <dbReference type="ARBA" id="ARBA00022598"/>
    </source>
</evidence>
<dbReference type="GO" id="GO:0004329">
    <property type="term" value="F:formate-tetrahydrofolate ligase activity"/>
    <property type="evidence" value="ECO:0007669"/>
    <property type="project" value="UniProtKB-EC"/>
</dbReference>
<comment type="caution">
    <text evidence="13">The sequence shown here is derived from an EMBL/GenBank/DDBJ whole genome shotgun (WGS) entry which is preliminary data.</text>
</comment>
<keyword evidence="6" id="KW-0547">Nucleotide-binding</keyword>
<dbReference type="GO" id="GO:0004488">
    <property type="term" value="F:methylenetetrahydrofolate dehydrogenase (NADP+) activity"/>
    <property type="evidence" value="ECO:0007669"/>
    <property type="project" value="UniProtKB-ARBA"/>
</dbReference>
<evidence type="ECO:0000256" key="10">
    <source>
        <dbReference type="ARBA" id="ARBA00070564"/>
    </source>
</evidence>
<keyword evidence="5" id="KW-0436">Ligase</keyword>
<dbReference type="GO" id="GO:0005829">
    <property type="term" value="C:cytosol"/>
    <property type="evidence" value="ECO:0007669"/>
    <property type="project" value="UniProtKB-ARBA"/>
</dbReference>
<evidence type="ECO:0000256" key="4">
    <source>
        <dbReference type="ARBA" id="ARBA00022563"/>
    </source>
</evidence>
<dbReference type="HAMAP" id="MF_01543">
    <property type="entry name" value="FTHFS"/>
    <property type="match status" value="1"/>
</dbReference>
<evidence type="ECO:0000256" key="9">
    <source>
        <dbReference type="ARBA" id="ARBA00061363"/>
    </source>
</evidence>
<dbReference type="InterPro" id="IPR000559">
    <property type="entry name" value="Formate_THF_ligase"/>
</dbReference>
<reference evidence="13 14" key="1">
    <citation type="submission" date="2021-07" db="EMBL/GenBank/DDBJ databases">
        <title>The Aristolochia fimbriata genome: insights into angiosperm evolution, floral development and chemical biosynthesis.</title>
        <authorList>
            <person name="Jiao Y."/>
        </authorList>
    </citation>
    <scope>NUCLEOTIDE SEQUENCE [LARGE SCALE GENOMIC DNA]</scope>
    <source>
        <strain evidence="13">IBCAS-2021</strain>
        <tissue evidence="13">Leaf</tissue>
    </source>
</reference>
<organism evidence="13 14">
    <name type="scientific">Aristolochia fimbriata</name>
    <name type="common">White veined hardy Dutchman's pipe vine</name>
    <dbReference type="NCBI Taxonomy" id="158543"/>
    <lineage>
        <taxon>Eukaryota</taxon>
        <taxon>Viridiplantae</taxon>
        <taxon>Streptophyta</taxon>
        <taxon>Embryophyta</taxon>
        <taxon>Tracheophyta</taxon>
        <taxon>Spermatophyta</taxon>
        <taxon>Magnoliopsida</taxon>
        <taxon>Magnoliidae</taxon>
        <taxon>Piperales</taxon>
        <taxon>Aristolochiaceae</taxon>
        <taxon>Aristolochia</taxon>
    </lineage>
</organism>
<keyword evidence="7" id="KW-0067">ATP-binding</keyword>
<name>A0AAV7FHZ1_ARIFI</name>
<dbReference type="FunFam" id="3.40.50.300:FF:000245">
    <property type="entry name" value="C-1-tetrahydrofolate synthase, cytoplasmic"/>
    <property type="match status" value="1"/>
</dbReference>
<proteinExistence type="inferred from homology"/>
<dbReference type="SUPFAM" id="SSF52540">
    <property type="entry name" value="P-loop containing nucleoside triphosphate hydrolases"/>
    <property type="match status" value="1"/>
</dbReference>
<keyword evidence="4" id="KW-0554">One-carbon metabolism</keyword>
<dbReference type="InterPro" id="IPR027417">
    <property type="entry name" value="P-loop_NTPase"/>
</dbReference>
<dbReference type="Gene3D" id="1.10.8.770">
    <property type="match status" value="1"/>
</dbReference>
<accession>A0AAV7FHZ1</accession>
<evidence type="ECO:0000256" key="6">
    <source>
        <dbReference type="ARBA" id="ARBA00022741"/>
    </source>
</evidence>
<dbReference type="EMBL" id="JAINDJ010000002">
    <property type="protein sequence ID" value="KAG9459827.1"/>
    <property type="molecule type" value="Genomic_DNA"/>
</dbReference>
<dbReference type="FunFam" id="1.10.8.770:FF:000001">
    <property type="entry name" value="Methylenetetrahydrofolate dehydrogenase (NADP+ dependent) 1 like"/>
    <property type="match status" value="1"/>
</dbReference>
<dbReference type="Gene3D" id="3.40.50.300">
    <property type="entry name" value="P-loop containing nucleotide triphosphate hydrolases"/>
    <property type="match status" value="2"/>
</dbReference>
<dbReference type="GO" id="GO:0004477">
    <property type="term" value="F:methenyltetrahydrofolate cyclohydrolase activity"/>
    <property type="evidence" value="ECO:0007669"/>
    <property type="project" value="UniProtKB-ARBA"/>
</dbReference>
<dbReference type="GO" id="GO:0035999">
    <property type="term" value="P:tetrahydrofolate interconversion"/>
    <property type="evidence" value="ECO:0007669"/>
    <property type="project" value="UniProtKB-ARBA"/>
</dbReference>
<evidence type="ECO:0000256" key="1">
    <source>
        <dbReference type="ARBA" id="ARBA00004777"/>
    </source>
</evidence>
<evidence type="ECO:0000256" key="12">
    <source>
        <dbReference type="ARBA" id="ARBA00083647"/>
    </source>
</evidence>
<dbReference type="Proteomes" id="UP000825729">
    <property type="component" value="Unassembled WGS sequence"/>
</dbReference>
<evidence type="ECO:0000313" key="13">
    <source>
        <dbReference type="EMBL" id="KAG9459827.1"/>
    </source>
</evidence>
<dbReference type="CDD" id="cd00477">
    <property type="entry name" value="FTHFS"/>
    <property type="match status" value="1"/>
</dbReference>
<dbReference type="PROSITE" id="PS00721">
    <property type="entry name" value="FTHFS_1"/>
    <property type="match status" value="1"/>
</dbReference>
<dbReference type="GO" id="GO:0046655">
    <property type="term" value="P:folic acid metabolic process"/>
    <property type="evidence" value="ECO:0007669"/>
    <property type="project" value="UniProtKB-ARBA"/>
</dbReference>
<dbReference type="FunFam" id="3.40.50.300:FF:001123">
    <property type="entry name" value="C-1-tetrahydrofolate synthase, cytoplasmic isoform X2"/>
    <property type="match status" value="1"/>
</dbReference>
<gene>
    <name evidence="13" type="ORF">H6P81_004335</name>
</gene>
<dbReference type="Pfam" id="PF01268">
    <property type="entry name" value="FTHFS"/>
    <property type="match status" value="1"/>
</dbReference>
<dbReference type="GO" id="GO:0006164">
    <property type="term" value="P:purine nucleotide biosynthetic process"/>
    <property type="evidence" value="ECO:0007669"/>
    <property type="project" value="UniProtKB-ARBA"/>
</dbReference>
<dbReference type="AlphaFoldDB" id="A0AAV7FHZ1"/>
<evidence type="ECO:0000256" key="7">
    <source>
        <dbReference type="ARBA" id="ARBA00022840"/>
    </source>
</evidence>